<dbReference type="Pfam" id="PF01120">
    <property type="entry name" value="Alpha_L_fucos"/>
    <property type="match status" value="1"/>
</dbReference>
<dbReference type="GO" id="GO:0005764">
    <property type="term" value="C:lysosome"/>
    <property type="evidence" value="ECO:0007669"/>
    <property type="project" value="TreeGrafter"/>
</dbReference>
<dbReference type="RefSeq" id="WP_016195430.1">
    <property type="nucleotide sequence ID" value="NZ_AQPN01000079.1"/>
</dbReference>
<feature type="signal peptide" evidence="8">
    <location>
        <begin position="1"/>
        <end position="20"/>
    </location>
</feature>
<evidence type="ECO:0000256" key="4">
    <source>
        <dbReference type="ARBA" id="ARBA00022729"/>
    </source>
</evidence>
<dbReference type="GO" id="GO:0006004">
    <property type="term" value="P:fucose metabolic process"/>
    <property type="evidence" value="ECO:0007669"/>
    <property type="project" value="InterPro"/>
</dbReference>
<evidence type="ECO:0000256" key="3">
    <source>
        <dbReference type="ARBA" id="ARBA00012662"/>
    </source>
</evidence>
<dbReference type="InterPro" id="IPR013780">
    <property type="entry name" value="Glyco_hydro_b"/>
</dbReference>
<keyword evidence="4 8" id="KW-0732">Signal</keyword>
<dbReference type="PANTHER" id="PTHR10030:SF37">
    <property type="entry name" value="ALPHA-L-FUCOSIDASE-RELATED"/>
    <property type="match status" value="1"/>
</dbReference>
<feature type="site" description="May be important for catalysis" evidence="7">
    <location>
        <position position="276"/>
    </location>
</feature>
<comment type="similarity">
    <text evidence="2">Belongs to the glycosyl hydrolase 29 family.</text>
</comment>
<evidence type="ECO:0000256" key="5">
    <source>
        <dbReference type="ARBA" id="ARBA00022801"/>
    </source>
</evidence>
<dbReference type="Proteomes" id="UP000014174">
    <property type="component" value="Unassembled WGS sequence"/>
</dbReference>
<dbReference type="EC" id="3.2.1.51" evidence="3"/>
<keyword evidence="11" id="KW-1185">Reference proteome</keyword>
<dbReference type="eggNOG" id="COG3669">
    <property type="taxonomic scope" value="Bacteria"/>
</dbReference>
<dbReference type="Gene3D" id="2.60.40.1180">
    <property type="entry name" value="Golgi alpha-mannosidase II"/>
    <property type="match status" value="1"/>
</dbReference>
<dbReference type="InterPro" id="IPR000933">
    <property type="entry name" value="Glyco_hydro_29"/>
</dbReference>
<gene>
    <name evidence="10" type="ORF">ADIARSV_2196</name>
</gene>
<dbReference type="PANTHER" id="PTHR10030">
    <property type="entry name" value="ALPHA-L-FUCOSIDASE"/>
    <property type="match status" value="1"/>
</dbReference>
<evidence type="ECO:0000313" key="10">
    <source>
        <dbReference type="EMBL" id="EOR94598.1"/>
    </source>
</evidence>
<dbReference type="GO" id="GO:0016139">
    <property type="term" value="P:glycoside catabolic process"/>
    <property type="evidence" value="ECO:0007669"/>
    <property type="project" value="TreeGrafter"/>
</dbReference>
<dbReference type="AlphaFoldDB" id="R9GSD3"/>
<feature type="domain" description="Glycoside hydrolase family 29 N-terminal" evidence="9">
    <location>
        <begin position="27"/>
        <end position="344"/>
    </location>
</feature>
<organism evidence="10 11">
    <name type="scientific">Arcticibacter svalbardensis MN12-7</name>
    <dbReference type="NCBI Taxonomy" id="1150600"/>
    <lineage>
        <taxon>Bacteria</taxon>
        <taxon>Pseudomonadati</taxon>
        <taxon>Bacteroidota</taxon>
        <taxon>Sphingobacteriia</taxon>
        <taxon>Sphingobacteriales</taxon>
        <taxon>Sphingobacteriaceae</taxon>
        <taxon>Arcticibacter</taxon>
    </lineage>
</organism>
<dbReference type="PRINTS" id="PR00741">
    <property type="entry name" value="GLHYDRLASE29"/>
</dbReference>
<sequence>MRKILILNLLSFGILSWGVAQPKALSTKSKLASWEDARFGMFIHWGIYSKAGGEWKGTINHAEWLQLTAKIPLAGYTAYAKTFNPVKFNADEWVRIAKDAGMKYMVITAKHHDGFAMFNSPSNPYNIVQGSAFKRDPLKELSVACAKEDIKLCVYYSLGRDWQDPDVPTGKGDKIGWRSNLIDFPNEAGKDLSKYIERKVKPQIRELLTNYGPIGILWFDTYEHITKEQGQELVDLIHSIQPNCIINNRVGPDLGDYTVSEQKILDSADIKPWETCYTMNNHWGYNKADTNYKSAASLVQNLVDIASKGGNFLLNVGPTGEGVFPDQSINRLKAIGEWMKMNGEAIYGTTASPFGKFDWGRCTKKVENGKTIYYLSVFKWPKDRKLIIPQMQNQNAKLLGSSEKISIEINQNGSTIFLPKNPVNELVSVIKVQQE</sequence>
<dbReference type="GO" id="GO:0004560">
    <property type="term" value="F:alpha-L-fucosidase activity"/>
    <property type="evidence" value="ECO:0007669"/>
    <property type="project" value="UniProtKB-EC"/>
</dbReference>
<dbReference type="SUPFAM" id="SSF51445">
    <property type="entry name" value="(Trans)glycosidases"/>
    <property type="match status" value="1"/>
</dbReference>
<name>R9GSD3_9SPHI</name>
<dbReference type="Gene3D" id="3.20.20.80">
    <property type="entry name" value="Glycosidases"/>
    <property type="match status" value="1"/>
</dbReference>
<reference evidence="10 11" key="1">
    <citation type="journal article" date="2013" name="Genome Announc.">
        <title>Draft Genome Sequence of Arcticibacter svalbardensis Strain MN12-7T, a Member of the Family Sphingobacteriaceae Isolated from an Arctic Soil Sample.</title>
        <authorList>
            <person name="Shivaji S."/>
            <person name="Ara S."/>
            <person name="Prasad S."/>
            <person name="Manasa B.P."/>
            <person name="Begum Z."/>
            <person name="Singh A."/>
            <person name="Kumar Pinnaka A."/>
        </authorList>
    </citation>
    <scope>NUCLEOTIDE SEQUENCE [LARGE SCALE GENOMIC DNA]</scope>
    <source>
        <strain evidence="10 11">MN12-7</strain>
    </source>
</reference>
<evidence type="ECO:0000313" key="11">
    <source>
        <dbReference type="Proteomes" id="UP000014174"/>
    </source>
</evidence>
<evidence type="ECO:0000256" key="6">
    <source>
        <dbReference type="ARBA" id="ARBA00023295"/>
    </source>
</evidence>
<dbReference type="EMBL" id="AQPN01000079">
    <property type="protein sequence ID" value="EOR94598.1"/>
    <property type="molecule type" value="Genomic_DNA"/>
</dbReference>
<dbReference type="InterPro" id="IPR016286">
    <property type="entry name" value="FUC_metazoa-typ"/>
</dbReference>
<dbReference type="SMART" id="SM00812">
    <property type="entry name" value="Alpha_L_fucos"/>
    <property type="match status" value="1"/>
</dbReference>
<accession>R9GSD3</accession>
<dbReference type="InterPro" id="IPR057739">
    <property type="entry name" value="Glyco_hydro_29_N"/>
</dbReference>
<keyword evidence="6 10" id="KW-0326">Glycosidase</keyword>
<keyword evidence="5 10" id="KW-0378">Hydrolase</keyword>
<evidence type="ECO:0000256" key="7">
    <source>
        <dbReference type="PIRSR" id="PIRSR001092-1"/>
    </source>
</evidence>
<dbReference type="STRING" id="1150600.ADIARSV_2196"/>
<dbReference type="PATRIC" id="fig|1150600.3.peg.2170"/>
<protein>
    <recommendedName>
        <fullName evidence="3">alpha-L-fucosidase</fullName>
        <ecNumber evidence="3">3.2.1.51</ecNumber>
    </recommendedName>
</protein>
<evidence type="ECO:0000256" key="2">
    <source>
        <dbReference type="ARBA" id="ARBA00007951"/>
    </source>
</evidence>
<comment type="caution">
    <text evidence="10">The sequence shown here is derived from an EMBL/GenBank/DDBJ whole genome shotgun (WGS) entry which is preliminary data.</text>
</comment>
<evidence type="ECO:0000256" key="8">
    <source>
        <dbReference type="SAM" id="SignalP"/>
    </source>
</evidence>
<comment type="function">
    <text evidence="1">Alpha-L-fucosidase is responsible for hydrolyzing the alpha-1,6-linked fucose joined to the reducing-end N-acetylglucosamine of the carbohydrate moieties of glycoproteins.</text>
</comment>
<evidence type="ECO:0000259" key="9">
    <source>
        <dbReference type="Pfam" id="PF01120"/>
    </source>
</evidence>
<dbReference type="PIRSF" id="PIRSF001092">
    <property type="entry name" value="Alpha-L-fucosidase"/>
    <property type="match status" value="1"/>
</dbReference>
<feature type="chain" id="PRO_5004472269" description="alpha-L-fucosidase" evidence="8">
    <location>
        <begin position="21"/>
        <end position="435"/>
    </location>
</feature>
<evidence type="ECO:0000256" key="1">
    <source>
        <dbReference type="ARBA" id="ARBA00004071"/>
    </source>
</evidence>
<dbReference type="InterPro" id="IPR017853">
    <property type="entry name" value="GH"/>
</dbReference>
<proteinExistence type="inferred from homology"/>